<evidence type="ECO:0000313" key="1">
    <source>
        <dbReference type="EMBL" id="AXR08369.1"/>
    </source>
</evidence>
<protein>
    <submittedName>
        <fullName evidence="1">Uncharacterized protein</fullName>
    </submittedName>
</protein>
<dbReference type="OrthoDB" id="6267605at2"/>
<dbReference type="Proteomes" id="UP000262073">
    <property type="component" value="Chromosome"/>
</dbReference>
<dbReference type="EMBL" id="CP031769">
    <property type="protein sequence ID" value="AXR08369.1"/>
    <property type="molecule type" value="Genomic_DNA"/>
</dbReference>
<reference evidence="1 2" key="1">
    <citation type="submission" date="2018-08" db="EMBL/GenBank/DDBJ databases">
        <title>Salinimonas sediminis sp. nov., a piezophilic bacterium isolated from a deep-sea sediment sample from the New Britain Trench.</title>
        <authorList>
            <person name="Cao J."/>
        </authorList>
    </citation>
    <scope>NUCLEOTIDE SEQUENCE [LARGE SCALE GENOMIC DNA]</scope>
    <source>
        <strain evidence="1 2">N102</strain>
    </source>
</reference>
<gene>
    <name evidence="1" type="ORF">D0Y50_02470</name>
</gene>
<dbReference type="KEGG" id="salm:D0Y50_02470"/>
<keyword evidence="2" id="KW-1185">Reference proteome</keyword>
<proteinExistence type="predicted"/>
<name>A0A346NS62_9ALTE</name>
<dbReference type="AlphaFoldDB" id="A0A346NS62"/>
<evidence type="ECO:0000313" key="2">
    <source>
        <dbReference type="Proteomes" id="UP000262073"/>
    </source>
</evidence>
<organism evidence="1 2">
    <name type="scientific">Salinimonas sediminis</name>
    <dbReference type="NCBI Taxonomy" id="2303538"/>
    <lineage>
        <taxon>Bacteria</taxon>
        <taxon>Pseudomonadati</taxon>
        <taxon>Pseudomonadota</taxon>
        <taxon>Gammaproteobacteria</taxon>
        <taxon>Alteromonadales</taxon>
        <taxon>Alteromonadaceae</taxon>
        <taxon>Alteromonas/Salinimonas group</taxon>
        <taxon>Salinimonas</taxon>
    </lineage>
</organism>
<sequence>MKVNAFIDNKAKQLCYYLRGFWGNQIAYSELELFFWDILEEWSQVDYDLSQPYSSKERAFWHLLHQMHFWDAEKLMYDDELIEELQGCANYLEGKGACPADCIGIRP</sequence>
<accession>A0A346NS62</accession>